<dbReference type="InterPro" id="IPR026444">
    <property type="entry name" value="Secre_tail"/>
</dbReference>
<dbReference type="Gene3D" id="2.60.40.1260">
    <property type="entry name" value="Lamin Tail domain"/>
    <property type="match status" value="1"/>
</dbReference>
<reference evidence="5 6" key="1">
    <citation type="submission" date="2019-04" db="EMBL/GenBank/DDBJ databases">
        <title>Psychroflexus halotolerans sp. nov., isolated from a marine solar saltern.</title>
        <authorList>
            <person name="Feng X."/>
        </authorList>
    </citation>
    <scope>NUCLEOTIDE SEQUENCE [LARGE SCALE GENOMIC DNA]</scope>
    <source>
        <strain evidence="5 6">WDS2C27</strain>
    </source>
</reference>
<feature type="region of interest" description="Disordered" evidence="2">
    <location>
        <begin position="324"/>
        <end position="344"/>
    </location>
</feature>
<protein>
    <submittedName>
        <fullName evidence="5">T9SS type A sorting domain-containing protein</fullName>
    </submittedName>
</protein>
<evidence type="ECO:0000256" key="1">
    <source>
        <dbReference type="ARBA" id="ARBA00022729"/>
    </source>
</evidence>
<comment type="caution">
    <text evidence="5">The sequence shown here is derived from an EMBL/GenBank/DDBJ whole genome shotgun (WGS) entry which is preliminary data.</text>
</comment>
<dbReference type="InterPro" id="IPR001322">
    <property type="entry name" value="Lamin_tail_dom"/>
</dbReference>
<dbReference type="PROSITE" id="PS51841">
    <property type="entry name" value="LTD"/>
    <property type="match status" value="1"/>
</dbReference>
<proteinExistence type="predicted"/>
<dbReference type="Proteomes" id="UP000306552">
    <property type="component" value="Unassembled WGS sequence"/>
</dbReference>
<sequence length="579" mass="61635">MKKLYLLILLFSVGAFSQNVTITKIIETGCSSPFVKTVELYVDGTVDFGSEVTLNYMQNGDPWADNQIDISALGVQTDTFVYIVRDIALMQAEFPSTTFDASNTVVVGTSTNGDDGYQVVLNGTVVSQFGKTETDADNDTDSNWQHSDAVATRLDGIPDLGTWDPTHWDITPEQELDDHTACEGGVVSPNLETYFASLGGTFPLGTGSGWTPTGNVCTTIFGNTTSVNCMSEAVGATDDTYTASIDFSNANDGNTFTVSTTAGTVGGDDPNMMDSGIIQIMNIPEGTDVTVTLSDLGDGGVCDLSVDVESPVCVPLVLNEALFDPPSDDSATPEVEGDANNDGTRDALDDEFLEFFNNSNSSLDISGYKIYDSNALGSGTPRHTVPANTVLSPNSAYVVFGGGTPTGSFGTAIVQTASDGQLNLSNSGDVVTVTTANDDFVLELNSPQLESDLGIDFGSNESITRNPDITGGYDFHTNANPALVYSPGLQVDGSTLSVEDVNFNNKFKIYPNPVRDGFVNIESNIEGIKNLEIFDLMGRNILSTTLESDKLDISRLESGVYFIRVSVSKSSYTQKLIIN</sequence>
<dbReference type="Pfam" id="PF18962">
    <property type="entry name" value="Por_Secre_tail"/>
    <property type="match status" value="1"/>
</dbReference>
<evidence type="ECO:0000313" key="6">
    <source>
        <dbReference type="Proteomes" id="UP000306552"/>
    </source>
</evidence>
<dbReference type="Pfam" id="PF00932">
    <property type="entry name" value="LTD"/>
    <property type="match status" value="1"/>
</dbReference>
<feature type="signal peptide" evidence="3">
    <location>
        <begin position="1"/>
        <end position="17"/>
    </location>
</feature>
<gene>
    <name evidence="5" type="ORF">FCN74_03480</name>
</gene>
<feature type="chain" id="PRO_5020452035" evidence="3">
    <location>
        <begin position="18"/>
        <end position="579"/>
    </location>
</feature>
<dbReference type="AlphaFoldDB" id="A0A4U5TU92"/>
<dbReference type="OrthoDB" id="1056765at2"/>
<dbReference type="InterPro" id="IPR036415">
    <property type="entry name" value="Lamin_tail_dom_sf"/>
</dbReference>
<organism evidence="5 6">
    <name type="scientific">Mesohalobacter halotolerans</name>
    <dbReference type="NCBI Taxonomy" id="1883405"/>
    <lineage>
        <taxon>Bacteria</taxon>
        <taxon>Pseudomonadati</taxon>
        <taxon>Bacteroidota</taxon>
        <taxon>Flavobacteriia</taxon>
        <taxon>Flavobacteriales</taxon>
        <taxon>Flavobacteriaceae</taxon>
        <taxon>Mesohalobacter</taxon>
    </lineage>
</organism>
<dbReference type="EMBL" id="SWMU01000001">
    <property type="protein sequence ID" value="TKS57491.1"/>
    <property type="molecule type" value="Genomic_DNA"/>
</dbReference>
<keyword evidence="6" id="KW-1185">Reference proteome</keyword>
<evidence type="ECO:0000313" key="5">
    <source>
        <dbReference type="EMBL" id="TKS57491.1"/>
    </source>
</evidence>
<dbReference type="SUPFAM" id="SSF74853">
    <property type="entry name" value="Lamin A/C globular tail domain"/>
    <property type="match status" value="1"/>
</dbReference>
<evidence type="ECO:0000256" key="3">
    <source>
        <dbReference type="SAM" id="SignalP"/>
    </source>
</evidence>
<evidence type="ECO:0000259" key="4">
    <source>
        <dbReference type="PROSITE" id="PS51841"/>
    </source>
</evidence>
<evidence type="ECO:0000256" key="2">
    <source>
        <dbReference type="SAM" id="MobiDB-lite"/>
    </source>
</evidence>
<keyword evidence="1 3" id="KW-0732">Signal</keyword>
<feature type="domain" description="LTD" evidence="4">
    <location>
        <begin position="287"/>
        <end position="438"/>
    </location>
</feature>
<accession>A0A4U5TU92</accession>
<dbReference type="RefSeq" id="WP_138931192.1">
    <property type="nucleotide sequence ID" value="NZ_SWMU01000001.1"/>
</dbReference>
<name>A0A4U5TU92_9FLAO</name>
<dbReference type="NCBIfam" id="TIGR04183">
    <property type="entry name" value="Por_Secre_tail"/>
    <property type="match status" value="1"/>
</dbReference>